<evidence type="ECO:0000313" key="5">
    <source>
        <dbReference type="Proteomes" id="UP000306585"/>
    </source>
</evidence>
<protein>
    <submittedName>
        <fullName evidence="4">NAD-glutamate dehydrogenase</fullName>
    </submittedName>
</protein>
<dbReference type="PANTHER" id="PTHR43403:SF1">
    <property type="entry name" value="NAD-SPECIFIC GLUTAMATE DEHYDROGENASE"/>
    <property type="match status" value="1"/>
</dbReference>
<dbReference type="InterPro" id="IPR046346">
    <property type="entry name" value="Aminoacid_DH-like_N_sf"/>
</dbReference>
<evidence type="ECO:0000259" key="3">
    <source>
        <dbReference type="Pfam" id="PF21074"/>
    </source>
</evidence>
<gene>
    <name evidence="4" type="ORF">FEF65_03575</name>
</gene>
<feature type="domain" description="NAD-glutamate dehydrogenase catalytic" evidence="2">
    <location>
        <begin position="662"/>
        <end position="1144"/>
    </location>
</feature>
<organism evidence="4 5">
    <name type="scientific">Mariprofundus erugo</name>
    <dbReference type="NCBI Taxonomy" id="2528639"/>
    <lineage>
        <taxon>Bacteria</taxon>
        <taxon>Pseudomonadati</taxon>
        <taxon>Pseudomonadota</taxon>
        <taxon>Candidatius Mariprofundia</taxon>
        <taxon>Mariprofundales</taxon>
        <taxon>Mariprofundaceae</taxon>
        <taxon>Mariprofundus</taxon>
    </lineage>
</organism>
<keyword evidence="5" id="KW-1185">Reference proteome</keyword>
<dbReference type="Gene3D" id="3.40.50.720">
    <property type="entry name" value="NAD(P)-binding Rossmann-like Domain"/>
    <property type="match status" value="1"/>
</dbReference>
<dbReference type="InterPro" id="IPR007780">
    <property type="entry name" value="NAD_Glu_DH_bac"/>
</dbReference>
<evidence type="ECO:0000259" key="2">
    <source>
        <dbReference type="Pfam" id="PF05088"/>
    </source>
</evidence>
<dbReference type="Proteomes" id="UP000306585">
    <property type="component" value="Unassembled WGS sequence"/>
</dbReference>
<evidence type="ECO:0000313" key="4">
    <source>
        <dbReference type="EMBL" id="TLS68091.1"/>
    </source>
</evidence>
<dbReference type="EMBL" id="VBRY01000003">
    <property type="protein sequence ID" value="TLS68091.1"/>
    <property type="molecule type" value="Genomic_DNA"/>
</dbReference>
<proteinExistence type="predicted"/>
<dbReference type="SUPFAM" id="SSF51735">
    <property type="entry name" value="NAD(P)-binding Rossmann-fold domains"/>
    <property type="match status" value="1"/>
</dbReference>
<evidence type="ECO:0000256" key="1">
    <source>
        <dbReference type="ARBA" id="ARBA00023002"/>
    </source>
</evidence>
<dbReference type="InterPro" id="IPR028971">
    <property type="entry name" value="NAD-GDH_cat"/>
</dbReference>
<dbReference type="GO" id="GO:0004352">
    <property type="term" value="F:glutamate dehydrogenase (NAD+) activity"/>
    <property type="evidence" value="ECO:0007669"/>
    <property type="project" value="InterPro"/>
</dbReference>
<dbReference type="SUPFAM" id="SSF53223">
    <property type="entry name" value="Aminoacid dehydrogenase-like, N-terminal domain"/>
    <property type="match status" value="1"/>
</dbReference>
<dbReference type="GO" id="GO:0004069">
    <property type="term" value="F:L-aspartate:2-oxoglutarate aminotransferase activity"/>
    <property type="evidence" value="ECO:0007669"/>
    <property type="project" value="InterPro"/>
</dbReference>
<sequence>MRHLRRQLIDLLDQARMQHRMAPVQPRLMAALVHDFYTLLPMGKSKRVEMHTRTLSHGDLHRHIFTIRCPDQAFYLDAIKGYLLRQGIQPIGQQTMVARMPCGADGCDLELRNPDIHDEDNFMFIAIHISATLTPNAEPLRLDMQAILMAVDLSVQDFMEMRKDVAQFISRLVAEKPDAAALLEWMNEDHYLFFGVSHAERRLGLLRNKKVLGRVAHGLLEEIQACPGPGKPGVEWINLAAAQHYLYSAASVEVVRICWTGPGGQLDHALLIGHFSRSARFANASYLPVLAARWHPLAGDPLLQHSAFYRREIRTLFDRMPKRILLATRAPDWLAPLKAVIDLADPLQLVSCILPSRRGNLDTLLVTIAAKRFGPLVMQRIIDTLAEAGIPTHGYESFGLGPYRMILIGIARQHADIDSAKLNGLIRQCIVFWKDLAKAEILRHAVEFNIPDALRELESVPSLYQDLFPPAQFARDIKMRQRLLEHGRTCVHITQKLRNDNIVELHIYSLEQPSLGQLVDMIRLFGLDPIQESLVPFGNAQSCSAASACIYISSLSCRSPRHLEREDHQRLQRGLTLVLNGEADHDAINGLMIAAALDIDQIAILITLRNHLVQLLPDAAILPLTDMMLRHSQVSACLQQLFAARHLTDMPASFLDESRAAFQQAMQHVASLADDRWFRALAELTEAGLRTNAFIRPRGAPVGIKIDTGRLSFAARPKPWREIFVHGVCVEGVHLRAGPIARGGIRYSDRPADFRTEVLELMSTQTIKNGQIVPTGSKGGFVIRGGSGTPFVLQQYHAFIRTLLALTDNLVEGAVQPPAGIQIPDNDANDPYLVVAADKGTAQFSNDANDESQAAGFWLDDAFASGGRHGYDHKVVGITARGAWVCATHHFAKLGVDACRDPISCVGIGDMGGDVFGNGMLLNPSLRLIAAFNHRHIFLDPEPDSASAFAERQRLFAAALGWDSYRTSTISAGGGVFERSSKQIELSESVQKALGISAGTMAGEELIRAILAAPVDLLYNGGIGTYIKADSESHADVRDPANNAVRINAGALRCKIICEGGNLGLTQRARIQYAGMGGMINTDAMDNSAGVDMSDHEVNLKILFNVPEIRMRVKKRNRILARLTDAVTAQCLADNLWQSRALTMAEFDAGRYPPRLQRLRDGLTNQGWLNEAIAPGIDDNGLLHLRPQLSILLGQEKNRIHARLSATGFDQVSVFRLRELQQYFPEALLHTYGSAYLRHPLASELINTQVTNHVVNHLGLCSVHHLETLVDASTGHIVEALLIAEELLDAAPLREAIWRDVSDMTLAVRLQHTIQESLMLFAEQLLRLTSVQQLDLPWINSQLHGLRSFRQQQETEVAVNAEISASGLAETEMHQLAVLPQLAHAASAVHLASAMGLGLGRCLSASRACLALLPIDEMERPLRSPEWAEDDAHNLRREWLHRLTRLQNRAIRSLLAKPGQPFEETASLLWYQHPYWPAIEAFRQQQLELPKISPESRRMRLLLALTRLETIIDSSHDISNQDIS</sequence>
<comment type="caution">
    <text evidence="4">The sequence shown here is derived from an EMBL/GenBank/DDBJ whole genome shotgun (WGS) entry which is preliminary data.</text>
</comment>
<reference evidence="4 5" key="1">
    <citation type="journal article" date="2019" name="Appl. Environ. Microbiol.">
        <title>Environmental Evidence and Genomic Insight of Iron-oxidizing Bacteria Preference Towards More Corrosion Resistant Stainless Steel at Higher Salinities.</title>
        <authorList>
            <person name="Garrison C.E."/>
            <person name="Price K.A."/>
            <person name="Field E.K."/>
        </authorList>
    </citation>
    <scope>NUCLEOTIDE SEQUENCE [LARGE SCALE GENOMIC DNA]</scope>
    <source>
        <strain evidence="4 5">P3</strain>
    </source>
</reference>
<dbReference type="GO" id="GO:0006538">
    <property type="term" value="P:L-glutamate catabolic process"/>
    <property type="evidence" value="ECO:0007669"/>
    <property type="project" value="InterPro"/>
</dbReference>
<name>A0A5R9GP28_9PROT</name>
<dbReference type="PANTHER" id="PTHR43403">
    <property type="entry name" value="NAD-SPECIFIC GLUTAMATE DEHYDROGENASE"/>
    <property type="match status" value="1"/>
</dbReference>
<dbReference type="InterPro" id="IPR048381">
    <property type="entry name" value="GDH_C"/>
</dbReference>
<accession>A0A5R9GP28</accession>
<keyword evidence="1" id="KW-0560">Oxidoreductase</keyword>
<feature type="domain" description="NAD-specific glutamate dehydrogenase C-terminal" evidence="3">
    <location>
        <begin position="1186"/>
        <end position="1327"/>
    </location>
</feature>
<dbReference type="Pfam" id="PF05088">
    <property type="entry name" value="Bac_GDH_CD"/>
    <property type="match status" value="1"/>
</dbReference>
<dbReference type="RefSeq" id="WP_138238427.1">
    <property type="nucleotide sequence ID" value="NZ_VBRY01000003.1"/>
</dbReference>
<dbReference type="InterPro" id="IPR036291">
    <property type="entry name" value="NAD(P)-bd_dom_sf"/>
</dbReference>
<dbReference type="Pfam" id="PF21074">
    <property type="entry name" value="GDH_C"/>
    <property type="match status" value="1"/>
</dbReference>